<evidence type="ECO:0000313" key="1">
    <source>
        <dbReference type="EMBL" id="KPV73527.1"/>
    </source>
</evidence>
<accession>A0A0P9EWA0</accession>
<reference evidence="1 2" key="1">
    <citation type="journal article" date="2015" name="Front. Microbiol.">
        <title>Genome sequence of the plant growth promoting endophytic yeast Rhodotorula graminis WP1.</title>
        <authorList>
            <person name="Firrincieli A."/>
            <person name="Otillar R."/>
            <person name="Salamov A."/>
            <person name="Schmutz J."/>
            <person name="Khan Z."/>
            <person name="Redman R.S."/>
            <person name="Fleck N.D."/>
            <person name="Lindquist E."/>
            <person name="Grigoriev I.V."/>
            <person name="Doty S.L."/>
        </authorList>
    </citation>
    <scope>NUCLEOTIDE SEQUENCE [LARGE SCALE GENOMIC DNA]</scope>
    <source>
        <strain evidence="1 2">WP1</strain>
    </source>
</reference>
<dbReference type="GeneID" id="28975732"/>
<dbReference type="EMBL" id="KQ474082">
    <property type="protein sequence ID" value="KPV73527.1"/>
    <property type="molecule type" value="Genomic_DNA"/>
</dbReference>
<proteinExistence type="predicted"/>
<dbReference type="Proteomes" id="UP000053890">
    <property type="component" value="Unassembled WGS sequence"/>
</dbReference>
<evidence type="ECO:0000313" key="2">
    <source>
        <dbReference type="Proteomes" id="UP000053890"/>
    </source>
</evidence>
<dbReference type="RefSeq" id="XP_018269576.1">
    <property type="nucleotide sequence ID" value="XM_018415284.1"/>
</dbReference>
<name>A0A0P9EWA0_RHOGW</name>
<dbReference type="OrthoDB" id="3353671at2759"/>
<dbReference type="AlphaFoldDB" id="A0A0P9EWA0"/>
<sequence length="213" mass="22263">MRALGLLAVDAAVAGARRACEACTPAARPTASALEAVQRPLSRFSSFSESWDASLAAAAAAVHSLLFNRANVLVWRGRHSASQIPVLEVSPSPRVGGASCSRDRAADLAGQAQDQLTFAADQAADSVRGAAAAVQDKATEVYDSFDGPCPNLLVRCVRKDQDAKIVGDIGEKEYKHEGGLKCVQKHSKLNAAECNAKYPIDCAAKCDAVGSPI</sequence>
<protein>
    <submittedName>
        <fullName evidence="1">Uncharacterized protein</fullName>
    </submittedName>
</protein>
<organism evidence="1 2">
    <name type="scientific">Rhodotorula graminis (strain WP1)</name>
    <dbReference type="NCBI Taxonomy" id="578459"/>
    <lineage>
        <taxon>Eukaryota</taxon>
        <taxon>Fungi</taxon>
        <taxon>Dikarya</taxon>
        <taxon>Basidiomycota</taxon>
        <taxon>Pucciniomycotina</taxon>
        <taxon>Microbotryomycetes</taxon>
        <taxon>Sporidiobolales</taxon>
        <taxon>Sporidiobolaceae</taxon>
        <taxon>Rhodotorula</taxon>
    </lineage>
</organism>
<keyword evidence="2" id="KW-1185">Reference proteome</keyword>
<gene>
    <name evidence="1" type="ORF">RHOBADRAFT_50022</name>
</gene>